<evidence type="ECO:0000256" key="4">
    <source>
        <dbReference type="ARBA" id="ARBA00023136"/>
    </source>
</evidence>
<protein>
    <submittedName>
        <fullName evidence="10">RagB/SusD family nutrient uptake outer membrane protein</fullName>
    </submittedName>
</protein>
<comment type="subcellular location">
    <subcellularLocation>
        <location evidence="1">Cell outer membrane</location>
    </subcellularLocation>
</comment>
<accession>A0A0P0F7E7</accession>
<evidence type="ECO:0000256" key="5">
    <source>
        <dbReference type="ARBA" id="ARBA00023237"/>
    </source>
</evidence>
<dbReference type="Gene3D" id="1.25.40.390">
    <property type="match status" value="1"/>
</dbReference>
<dbReference type="EMBL" id="WCRY01000002">
    <property type="protein sequence ID" value="KAB4487055.1"/>
    <property type="molecule type" value="Genomic_DNA"/>
</dbReference>
<keyword evidence="5" id="KW-0998">Cell outer membrane</keyword>
<evidence type="ECO:0000259" key="7">
    <source>
        <dbReference type="Pfam" id="PF07980"/>
    </source>
</evidence>
<dbReference type="RefSeq" id="WP_011109352.1">
    <property type="nucleotide sequence ID" value="NZ_CAXKYD010000016.1"/>
</dbReference>
<feature type="domain" description="SusD-like N-terminal" evidence="8">
    <location>
        <begin position="94"/>
        <end position="239"/>
    </location>
</feature>
<gene>
    <name evidence="9" type="ORF">GAN91_03360</name>
    <name evidence="10" type="ORF">KHY35_09835</name>
</gene>
<dbReference type="InterPro" id="IPR033985">
    <property type="entry name" value="SusD-like_N"/>
</dbReference>
<evidence type="ECO:0000313" key="10">
    <source>
        <dbReference type="EMBL" id="MBS5410999.1"/>
    </source>
</evidence>
<feature type="chain" id="PRO_5041523404" evidence="6">
    <location>
        <begin position="27"/>
        <end position="627"/>
    </location>
</feature>
<dbReference type="GeneID" id="60925807"/>
<reference evidence="10" key="2">
    <citation type="submission" date="2021-02" db="EMBL/GenBank/DDBJ databases">
        <title>Infant gut strain persistence is associated with maternal origin, phylogeny, and functional potential including surface adhesion and iron acquisition.</title>
        <authorList>
            <person name="Lou Y.C."/>
        </authorList>
    </citation>
    <scope>NUCLEOTIDE SEQUENCE</scope>
    <source>
        <strain evidence="10">L3_082_243G1_dasL3_082_243G1_maxbin2.maxbin.015s ta_sub</strain>
    </source>
</reference>
<feature type="signal peptide" evidence="6">
    <location>
        <begin position="1"/>
        <end position="26"/>
    </location>
</feature>
<keyword evidence="3 6" id="KW-0732">Signal</keyword>
<dbReference type="EMBL" id="JAGZEE010000013">
    <property type="protein sequence ID" value="MBS5410999.1"/>
    <property type="molecule type" value="Genomic_DNA"/>
</dbReference>
<name>A0A0P0F7E7_BACT4</name>
<reference evidence="9 11" key="1">
    <citation type="journal article" date="2019" name="Nat. Med.">
        <title>A library of human gut bacterial isolates paired with longitudinal multiomics data enables mechanistic microbiome research.</title>
        <authorList>
            <person name="Poyet M."/>
            <person name="Groussin M."/>
            <person name="Gibbons S.M."/>
            <person name="Avila-Pacheco J."/>
            <person name="Jiang X."/>
            <person name="Kearney S.M."/>
            <person name="Perrotta A.R."/>
            <person name="Berdy B."/>
            <person name="Zhao S."/>
            <person name="Lieberman T.D."/>
            <person name="Swanson P.K."/>
            <person name="Smith M."/>
            <person name="Roesemann S."/>
            <person name="Alexander J.E."/>
            <person name="Rich S.A."/>
            <person name="Livny J."/>
            <person name="Vlamakis H."/>
            <person name="Clish C."/>
            <person name="Bullock K."/>
            <person name="Deik A."/>
            <person name="Scott J."/>
            <person name="Pierce K.A."/>
            <person name="Xavier R.J."/>
            <person name="Alm E.J."/>
        </authorList>
    </citation>
    <scope>NUCLEOTIDE SEQUENCE [LARGE SCALE GENOMIC DNA]</scope>
    <source>
        <strain evidence="9 11">BIOML-A162</strain>
    </source>
</reference>
<comment type="caution">
    <text evidence="10">The sequence shown here is derived from an EMBL/GenBank/DDBJ whole genome shotgun (WGS) entry which is preliminary data.</text>
</comment>
<evidence type="ECO:0000313" key="12">
    <source>
        <dbReference type="Proteomes" id="UP000782901"/>
    </source>
</evidence>
<dbReference type="AlphaFoldDB" id="A0A0P0F7E7"/>
<dbReference type="KEGG" id="btho:Btheta7330_03359"/>
<dbReference type="Pfam" id="PF07980">
    <property type="entry name" value="SusD_RagB"/>
    <property type="match status" value="1"/>
</dbReference>
<proteinExistence type="inferred from homology"/>
<evidence type="ECO:0000313" key="11">
    <source>
        <dbReference type="Proteomes" id="UP000436858"/>
    </source>
</evidence>
<dbReference type="InterPro" id="IPR011990">
    <property type="entry name" value="TPR-like_helical_dom_sf"/>
</dbReference>
<sequence length="627" mass="72290">MKTKKKLYRKVLIVAFTLCNLCSCNYLDVSDELAGNLQSLDEIFDNVAYTKRWYANIFTAIPDYSGIVAAEGNVTGFKNPWAGMCDELTVGYGDNKLYNKTEKNAANMGFHRWGNCYKQIRQANIFLANAKPIAANGTHVDVLTEEELIEMKANVRFMRAYYHYLLFEQYGPIPLVKDAIYERDDDLDIPRSPIDEIIAYIDQELKEVSNELSQEALHEDDQHNAWPTKGVALAVRAKLWVYAASKLFNGEYKEALSITNPDGQRLFPDKDPGKWEKAVSALKDFMTFAEDENNYELLENEENPSQALYDLFQTYNREIIWATAANTWGGMDGDAFDRRCTPRSEQNGMGCTGVTQELVDAFYMNDGYPVQETSFLKQSTLYTTEGTDTYKEKVVTSNNKKVSDAKNVSNRFMNREPRFYNTVFFQNRRWHVSNNVTQFHKGSPNELSGTIYTLTGYMLYKRFNREVNKKSPGVTSKFRPSIIFRLADFYLLYAEAVNEIDPNDARVLTYLNKVRHRAGLENIEILNPDIAGKQDLQRLAIQRERRIELATEGQRYFDVRRWMIADQEGEGRQYGYVHGMNMNGTEDKFLQEVEASPIVFRRKMYLYPIPDSEMKKSDGQLVQNPGW</sequence>
<dbReference type="Pfam" id="PF14322">
    <property type="entry name" value="SusD-like_3"/>
    <property type="match status" value="1"/>
</dbReference>
<dbReference type="InterPro" id="IPR012944">
    <property type="entry name" value="SusD_RagB_dom"/>
</dbReference>
<dbReference type="SUPFAM" id="SSF48452">
    <property type="entry name" value="TPR-like"/>
    <property type="match status" value="1"/>
</dbReference>
<evidence type="ECO:0000256" key="3">
    <source>
        <dbReference type="ARBA" id="ARBA00022729"/>
    </source>
</evidence>
<keyword evidence="4" id="KW-0472">Membrane</keyword>
<dbReference type="Proteomes" id="UP000436858">
    <property type="component" value="Unassembled WGS sequence"/>
</dbReference>
<evidence type="ECO:0000313" key="9">
    <source>
        <dbReference type="EMBL" id="KAB4487055.1"/>
    </source>
</evidence>
<comment type="similarity">
    <text evidence="2">Belongs to the SusD family.</text>
</comment>
<evidence type="ECO:0000259" key="8">
    <source>
        <dbReference type="Pfam" id="PF14322"/>
    </source>
</evidence>
<evidence type="ECO:0000256" key="6">
    <source>
        <dbReference type="SAM" id="SignalP"/>
    </source>
</evidence>
<dbReference type="Proteomes" id="UP000782901">
    <property type="component" value="Unassembled WGS sequence"/>
</dbReference>
<dbReference type="GO" id="GO:0009279">
    <property type="term" value="C:cell outer membrane"/>
    <property type="evidence" value="ECO:0007669"/>
    <property type="project" value="UniProtKB-SubCell"/>
</dbReference>
<organism evidence="10 12">
    <name type="scientific">Bacteroides thetaiotaomicron</name>
    <dbReference type="NCBI Taxonomy" id="818"/>
    <lineage>
        <taxon>Bacteria</taxon>
        <taxon>Pseudomonadati</taxon>
        <taxon>Bacteroidota</taxon>
        <taxon>Bacteroidia</taxon>
        <taxon>Bacteroidales</taxon>
        <taxon>Bacteroidaceae</taxon>
        <taxon>Bacteroides</taxon>
    </lineage>
</organism>
<feature type="domain" description="RagB/SusD" evidence="7">
    <location>
        <begin position="318"/>
        <end position="627"/>
    </location>
</feature>
<evidence type="ECO:0000256" key="1">
    <source>
        <dbReference type="ARBA" id="ARBA00004442"/>
    </source>
</evidence>
<evidence type="ECO:0000256" key="2">
    <source>
        <dbReference type="ARBA" id="ARBA00006275"/>
    </source>
</evidence>